<dbReference type="Proteomes" id="UP000037020">
    <property type="component" value="Unassembled WGS sequence"/>
</dbReference>
<evidence type="ECO:0000313" key="4">
    <source>
        <dbReference type="Proteomes" id="UP000037020"/>
    </source>
</evidence>
<dbReference type="RefSeq" id="WP_030887244.1">
    <property type="nucleotide sequence ID" value="NZ_JBIRHZ010000002.1"/>
</dbReference>
<evidence type="ECO:0000256" key="1">
    <source>
        <dbReference type="ARBA" id="ARBA00022801"/>
    </source>
</evidence>
<gene>
    <name evidence="3" type="ORF">ADK38_19685</name>
</gene>
<evidence type="ECO:0000259" key="2">
    <source>
        <dbReference type="Pfam" id="PF00857"/>
    </source>
</evidence>
<dbReference type="Gene3D" id="3.40.50.850">
    <property type="entry name" value="Isochorismatase-like"/>
    <property type="match status" value="1"/>
</dbReference>
<reference evidence="3 4" key="1">
    <citation type="submission" date="2015-07" db="EMBL/GenBank/DDBJ databases">
        <authorList>
            <person name="Ju K.-S."/>
            <person name="Doroghazi J.R."/>
            <person name="Metcalf W.W."/>
        </authorList>
    </citation>
    <scope>NUCLEOTIDE SEQUENCE [LARGE SCALE GENOMIC DNA]</scope>
    <source>
        <strain evidence="3 4">NRRL B-3589</strain>
    </source>
</reference>
<keyword evidence="1" id="KW-0378">Hydrolase</keyword>
<dbReference type="CDD" id="cd00431">
    <property type="entry name" value="cysteine_hydrolases"/>
    <property type="match status" value="1"/>
</dbReference>
<protein>
    <recommendedName>
        <fullName evidence="2">Isochorismatase-like domain-containing protein</fullName>
    </recommendedName>
</protein>
<comment type="caution">
    <text evidence="3">The sequence shown here is derived from an EMBL/GenBank/DDBJ whole genome shotgun (WGS) entry which is preliminary data.</text>
</comment>
<dbReference type="InterPro" id="IPR000868">
    <property type="entry name" value="Isochorismatase-like_dom"/>
</dbReference>
<dbReference type="PANTHER" id="PTHR43540:SF1">
    <property type="entry name" value="ISOCHORISMATASE HYDROLASE"/>
    <property type="match status" value="1"/>
</dbReference>
<keyword evidence="4" id="KW-1185">Reference proteome</keyword>
<evidence type="ECO:0000313" key="3">
    <source>
        <dbReference type="EMBL" id="KOG88461.1"/>
    </source>
</evidence>
<dbReference type="SUPFAM" id="SSF52499">
    <property type="entry name" value="Isochorismatase-like hydrolases"/>
    <property type="match status" value="1"/>
</dbReference>
<name>A0ABR5J531_9ACTN</name>
<dbReference type="PANTHER" id="PTHR43540">
    <property type="entry name" value="PEROXYUREIDOACRYLATE/UREIDOACRYLATE AMIDOHYDROLASE-RELATED"/>
    <property type="match status" value="1"/>
</dbReference>
<feature type="domain" description="Isochorismatase-like" evidence="2">
    <location>
        <begin position="10"/>
        <end position="187"/>
    </location>
</feature>
<dbReference type="EMBL" id="LGUT01001675">
    <property type="protein sequence ID" value="KOG88461.1"/>
    <property type="molecule type" value="Genomic_DNA"/>
</dbReference>
<accession>A0ABR5J531</accession>
<organism evidence="3 4">
    <name type="scientific">Streptomyces varsoviensis</name>
    <dbReference type="NCBI Taxonomy" id="67373"/>
    <lineage>
        <taxon>Bacteria</taxon>
        <taxon>Bacillati</taxon>
        <taxon>Actinomycetota</taxon>
        <taxon>Actinomycetes</taxon>
        <taxon>Kitasatosporales</taxon>
        <taxon>Streptomycetaceae</taxon>
        <taxon>Streptomyces</taxon>
    </lineage>
</organism>
<dbReference type="Pfam" id="PF00857">
    <property type="entry name" value="Isochorismatase"/>
    <property type="match status" value="1"/>
</dbReference>
<proteinExistence type="predicted"/>
<dbReference type="InterPro" id="IPR036380">
    <property type="entry name" value="Isochorismatase-like_sf"/>
</dbReference>
<sequence>MIPALTPGRTALLLMDLQPSLLHELPEPDRLLRNAQRAQRAALAAGIREIHVRVAFTDDDHAAVPAHNKVFAPLAETGGLAAAERDNDVHPSLREGRGSADVHTVTKTRVGAFSTTSLDAFLREQGIDTLVLAGVITSGVVLSTVREAADRDYRLFVLADACDDPDPRLHRTLMESVLPTQADVLGVAAFEDAARRAAAR</sequence>
<dbReference type="InterPro" id="IPR050272">
    <property type="entry name" value="Isochorismatase-like_hydrls"/>
</dbReference>